<organism evidence="2 3">
    <name type="scientific">Pelotomaculum propionicicum</name>
    <dbReference type="NCBI Taxonomy" id="258475"/>
    <lineage>
        <taxon>Bacteria</taxon>
        <taxon>Bacillati</taxon>
        <taxon>Bacillota</taxon>
        <taxon>Clostridia</taxon>
        <taxon>Eubacteriales</taxon>
        <taxon>Desulfotomaculaceae</taxon>
        <taxon>Pelotomaculum</taxon>
    </lineage>
</organism>
<evidence type="ECO:0000256" key="1">
    <source>
        <dbReference type="SAM" id="Phobius"/>
    </source>
</evidence>
<feature type="transmembrane region" description="Helical" evidence="1">
    <location>
        <begin position="29"/>
        <end position="50"/>
    </location>
</feature>
<gene>
    <name evidence="2" type="ORF">Pmgp_03359</name>
</gene>
<dbReference type="Proteomes" id="UP000297597">
    <property type="component" value="Unassembled WGS sequence"/>
</dbReference>
<protein>
    <submittedName>
        <fullName evidence="2">Uncharacterized protein</fullName>
    </submittedName>
</protein>
<keyword evidence="3" id="KW-1185">Reference proteome</keyword>
<dbReference type="EMBL" id="QFFZ01000058">
    <property type="protein sequence ID" value="TEB09138.1"/>
    <property type="molecule type" value="Genomic_DNA"/>
</dbReference>
<sequence length="93" mass="11107">MDAIFWIIGVALVFLLVLFLMRQAMIGTMWIIGVIAFIVLIPLLIPYWSYANMQSGLHWYVQNRGDNYSLWLDIKGMFRFYSRLLTWRRPFLT</sequence>
<dbReference type="AlphaFoldDB" id="A0A4Y7RJH1"/>
<comment type="caution">
    <text evidence="2">The sequence shown here is derived from an EMBL/GenBank/DDBJ whole genome shotgun (WGS) entry which is preliminary data.</text>
</comment>
<keyword evidence="1" id="KW-0812">Transmembrane</keyword>
<reference evidence="2 3" key="1">
    <citation type="journal article" date="2018" name="Environ. Microbiol.">
        <title>Novel energy conservation strategies and behaviour of Pelotomaculum schinkii driving syntrophic propionate catabolism.</title>
        <authorList>
            <person name="Hidalgo-Ahumada C.A.P."/>
            <person name="Nobu M.K."/>
            <person name="Narihiro T."/>
            <person name="Tamaki H."/>
            <person name="Liu W.T."/>
            <person name="Kamagata Y."/>
            <person name="Stams A.J.M."/>
            <person name="Imachi H."/>
            <person name="Sousa D.Z."/>
        </authorList>
    </citation>
    <scope>NUCLEOTIDE SEQUENCE [LARGE SCALE GENOMIC DNA]</scope>
    <source>
        <strain evidence="2 3">MGP</strain>
    </source>
</reference>
<name>A0A4Y7RJH1_9FIRM</name>
<keyword evidence="1" id="KW-0472">Membrane</keyword>
<proteinExistence type="predicted"/>
<feature type="transmembrane region" description="Helical" evidence="1">
    <location>
        <begin position="6"/>
        <end position="22"/>
    </location>
</feature>
<keyword evidence="1" id="KW-1133">Transmembrane helix</keyword>
<evidence type="ECO:0000313" key="3">
    <source>
        <dbReference type="Proteomes" id="UP000297597"/>
    </source>
</evidence>
<accession>A0A4Y7RJH1</accession>
<evidence type="ECO:0000313" key="2">
    <source>
        <dbReference type="EMBL" id="TEB09138.1"/>
    </source>
</evidence>